<evidence type="ECO:0008006" key="4">
    <source>
        <dbReference type="Google" id="ProtNLM"/>
    </source>
</evidence>
<keyword evidence="1" id="KW-1133">Transmembrane helix</keyword>
<evidence type="ECO:0000256" key="1">
    <source>
        <dbReference type="SAM" id="Phobius"/>
    </source>
</evidence>
<evidence type="ECO:0000313" key="2">
    <source>
        <dbReference type="EMBL" id="ASP22923.1"/>
    </source>
</evidence>
<evidence type="ECO:0000313" key="3">
    <source>
        <dbReference type="Proteomes" id="UP000203589"/>
    </source>
</evidence>
<dbReference type="OrthoDB" id="7510023at2"/>
<gene>
    <name evidence="2" type="ORF">ANTHELSMS3_04319</name>
</gene>
<protein>
    <recommendedName>
        <fullName evidence="4">DUF2842 domain-containing protein</fullName>
    </recommendedName>
</protein>
<feature type="transmembrane region" description="Helical" evidence="1">
    <location>
        <begin position="37"/>
        <end position="57"/>
    </location>
</feature>
<keyword evidence="1" id="KW-0472">Membrane</keyword>
<proteinExistence type="predicted"/>
<keyword evidence="1" id="KW-0812">Transmembrane</keyword>
<dbReference type="Proteomes" id="UP000203589">
    <property type="component" value="Chromosome"/>
</dbReference>
<dbReference type="EMBL" id="CP022540">
    <property type="protein sequence ID" value="ASP22923.1"/>
    <property type="molecule type" value="Genomic_DNA"/>
</dbReference>
<dbReference type="InterPro" id="IPR021265">
    <property type="entry name" value="DUF2842"/>
</dbReference>
<sequence>MALSYKARKRWSLFVLLVGFPLYIILAWGILSRLNLWQLPLVVEFLIYVFFGVAWIFPLKPIFKGVGQPDPDAKD</sequence>
<dbReference type="RefSeq" id="WP_094036619.1">
    <property type="nucleotide sequence ID" value="NZ_CP022540.1"/>
</dbReference>
<dbReference type="AlphaFoldDB" id="A0A222E9P1"/>
<accession>A0A222E9P1</accession>
<organism evidence="2 3">
    <name type="scientific">Antarctobacter heliothermus</name>
    <dbReference type="NCBI Taxonomy" id="74033"/>
    <lineage>
        <taxon>Bacteria</taxon>
        <taxon>Pseudomonadati</taxon>
        <taxon>Pseudomonadota</taxon>
        <taxon>Alphaproteobacteria</taxon>
        <taxon>Rhodobacterales</taxon>
        <taxon>Roseobacteraceae</taxon>
        <taxon>Antarctobacter</taxon>
    </lineage>
</organism>
<keyword evidence="3" id="KW-1185">Reference proteome</keyword>
<dbReference type="Pfam" id="PF11003">
    <property type="entry name" value="DUF2842"/>
    <property type="match status" value="1"/>
</dbReference>
<dbReference type="KEGG" id="aht:ANTHELSMS3_04319"/>
<name>A0A222E9P1_9RHOB</name>
<feature type="transmembrane region" description="Helical" evidence="1">
    <location>
        <begin position="12"/>
        <end position="31"/>
    </location>
</feature>
<reference evidence="2 3" key="1">
    <citation type="submission" date="2017-07" db="EMBL/GenBank/DDBJ databases">
        <title>Genome Sequence of Antarctobacter heliothermus Strain SMS3 Isolated from a culture of the Diatom Skeletonema marinoi.</title>
        <authorList>
            <person name="Topel M."/>
            <person name="Pinder M.I.M."/>
            <person name="Johansson O.N."/>
            <person name="Kourtchenko O."/>
            <person name="Godhe A."/>
            <person name="Clarke A.K."/>
        </authorList>
    </citation>
    <scope>NUCLEOTIDE SEQUENCE [LARGE SCALE GENOMIC DNA]</scope>
    <source>
        <strain evidence="2 3">SMS3</strain>
    </source>
</reference>